<evidence type="ECO:0000256" key="8">
    <source>
        <dbReference type="ARBA" id="ARBA00022801"/>
    </source>
</evidence>
<keyword evidence="7 26" id="KW-0732">Signal</keyword>
<keyword evidence="9" id="KW-0472">Membrane</keyword>
<dbReference type="Gene3D" id="3.40.50.1240">
    <property type="entry name" value="Phosphoglycerate mutase-like"/>
    <property type="match status" value="1"/>
</dbReference>
<evidence type="ECO:0000256" key="18">
    <source>
        <dbReference type="ARBA" id="ARBA00043746"/>
    </source>
</evidence>
<comment type="catalytic activity">
    <reaction evidence="15">
        <text>1D-myo-inositol hexakisphosphate + H2O = 1D-myo-inositol 1,2,4,5,6-pentakisphosphate + phosphate</text>
        <dbReference type="Rhea" id="RHEA:16989"/>
        <dbReference type="ChEBI" id="CHEBI:15377"/>
        <dbReference type="ChEBI" id="CHEBI:43474"/>
        <dbReference type="ChEBI" id="CHEBI:57798"/>
        <dbReference type="ChEBI" id="CHEBI:58130"/>
        <dbReference type="EC" id="3.1.3.62"/>
    </reaction>
    <physiologicalReaction direction="left-to-right" evidence="15">
        <dbReference type="Rhea" id="RHEA:16990"/>
    </physiologicalReaction>
</comment>
<evidence type="ECO:0000256" key="22">
    <source>
        <dbReference type="ARBA" id="ARBA00043801"/>
    </source>
</evidence>
<keyword evidence="8" id="KW-0378">Hydrolase</keyword>
<dbReference type="GO" id="GO:0003993">
    <property type="term" value="F:acid phosphatase activity"/>
    <property type="evidence" value="ECO:0007669"/>
    <property type="project" value="TreeGrafter"/>
</dbReference>
<evidence type="ECO:0000256" key="6">
    <source>
        <dbReference type="ARBA" id="ARBA00022475"/>
    </source>
</evidence>
<keyword evidence="6" id="KW-1003">Cell membrane</keyword>
<comment type="catalytic activity">
    <reaction evidence="19">
        <text>1D-myo-inositol 1,2,6-trisphosphate + H2O = 1D-myo-inositol 1,2-bisphosphate + phosphate</text>
        <dbReference type="Rhea" id="RHEA:77131"/>
        <dbReference type="ChEBI" id="CHEBI:15377"/>
        <dbReference type="ChEBI" id="CHEBI:43474"/>
        <dbReference type="ChEBI" id="CHEBI:195537"/>
        <dbReference type="ChEBI" id="CHEBI:195539"/>
        <dbReference type="EC" id="3.1.3.62"/>
    </reaction>
    <physiologicalReaction direction="left-to-right" evidence="19">
        <dbReference type="Rhea" id="RHEA:77132"/>
    </physiologicalReaction>
</comment>
<gene>
    <name evidence="27" type="primary">LOC114796043</name>
</gene>
<reference evidence="27" key="2">
    <citation type="submission" date="2025-08" db="UniProtKB">
        <authorList>
            <consortium name="Ensembl"/>
        </authorList>
    </citation>
    <scope>IDENTIFICATION</scope>
</reference>
<sequence length="437" mass="48704">MSPLGLLVSSLYLLCCVASSFGDGVPAIAPFFGTKGRYEEASPRPATDVPAADAPSPACRALHLTAVVRHGTRYPSAASARKMRRVYSLAQAAGGNRDVVSGALGYSEDMDGRLAEKGRGDHGDLAVRLARSFPSLLTERNLRAGRVRFVSSSKHRCVDSTVAFRRGLERLWGVGEDEKIGYEVNDALMRFFDHCPRFVERVEKNASALLEVELFKAGLEMNATRTKLADRLKVPYVNFTADMVEAAFYLCSYDFTIHGHISPWCHLFDEADAQVMEYAGDLKQYWKRGYGHDINRQSSCILFHDLFSRLDRADNESSYGEVSEAVTVQVGHAETLLPLLTLMGLFKDDEALDSTNFATQGNRTFRSGRMVPYAANLVMVLYDCPEGRRLQAHLNEKPLTLPRFQELSPLYEEVKRTYKHLLQGCNPESVCQLPAKQ</sequence>
<feature type="disulfide bond" evidence="25">
    <location>
        <begin position="251"/>
        <end position="265"/>
    </location>
</feature>
<comment type="catalytic activity">
    <reaction evidence="17">
        <text>1D-myo-inositol 1,2,3,6-tetrakisphosphate + H2O = 1D-myo-inositol 1,2,3-trisphosphate + phosphate</text>
        <dbReference type="Rhea" id="RHEA:77123"/>
        <dbReference type="ChEBI" id="CHEBI:15377"/>
        <dbReference type="ChEBI" id="CHEBI:43474"/>
        <dbReference type="ChEBI" id="CHEBI:195534"/>
        <dbReference type="ChEBI" id="CHEBI:195536"/>
    </reaction>
    <physiologicalReaction direction="left-to-right" evidence="17">
        <dbReference type="Rhea" id="RHEA:77124"/>
    </physiologicalReaction>
</comment>
<comment type="catalytic activity">
    <reaction evidence="12">
        <text>1D-myo-inositol 1,2,5,6-tetrakisphosphate + H2O = 1D-myo-inositol 1,2,6-trisphosphate + phosphate</text>
        <dbReference type="Rhea" id="RHEA:77119"/>
        <dbReference type="ChEBI" id="CHEBI:15377"/>
        <dbReference type="ChEBI" id="CHEBI:43474"/>
        <dbReference type="ChEBI" id="CHEBI:195535"/>
        <dbReference type="ChEBI" id="CHEBI:195537"/>
        <dbReference type="EC" id="3.1.3.62"/>
    </reaction>
    <physiologicalReaction direction="left-to-right" evidence="12">
        <dbReference type="Rhea" id="RHEA:77120"/>
    </physiologicalReaction>
</comment>
<dbReference type="Pfam" id="PF00328">
    <property type="entry name" value="His_Phos_2"/>
    <property type="match status" value="1"/>
</dbReference>
<evidence type="ECO:0000256" key="3">
    <source>
        <dbReference type="ARBA" id="ARBA00012976"/>
    </source>
</evidence>
<dbReference type="SUPFAM" id="SSF53254">
    <property type="entry name" value="Phosphoglycerate mutase-like"/>
    <property type="match status" value="1"/>
</dbReference>
<dbReference type="Proteomes" id="UP000694580">
    <property type="component" value="Chromosome 8"/>
</dbReference>
<evidence type="ECO:0000256" key="26">
    <source>
        <dbReference type="SAM" id="SignalP"/>
    </source>
</evidence>
<evidence type="ECO:0000256" key="14">
    <source>
        <dbReference type="ARBA" id="ARBA00043674"/>
    </source>
</evidence>
<dbReference type="InterPro" id="IPR000560">
    <property type="entry name" value="His_Pase_clade-2"/>
</dbReference>
<comment type="catalytic activity">
    <reaction evidence="20">
        <text>1D-myo-inositol 1,2,3,5,6-pentakisphosphate + H2O = 1D-myo-inositol 1,2,3,6-tetrakisphosphate + phosphate</text>
        <dbReference type="Rhea" id="RHEA:77111"/>
        <dbReference type="ChEBI" id="CHEBI:15377"/>
        <dbReference type="ChEBI" id="CHEBI:43474"/>
        <dbReference type="ChEBI" id="CHEBI:58747"/>
        <dbReference type="ChEBI" id="CHEBI:195534"/>
    </reaction>
    <physiologicalReaction direction="left-to-right" evidence="20">
        <dbReference type="Rhea" id="RHEA:77112"/>
    </physiologicalReaction>
</comment>
<evidence type="ECO:0000256" key="23">
    <source>
        <dbReference type="ARBA" id="ARBA00043829"/>
    </source>
</evidence>
<evidence type="ECO:0000256" key="13">
    <source>
        <dbReference type="ARBA" id="ARBA00043671"/>
    </source>
</evidence>
<evidence type="ECO:0000256" key="11">
    <source>
        <dbReference type="ARBA" id="ARBA00031642"/>
    </source>
</evidence>
<keyword evidence="28" id="KW-1185">Reference proteome</keyword>
<feature type="signal peptide" evidence="26">
    <location>
        <begin position="1"/>
        <end position="22"/>
    </location>
</feature>
<reference evidence="27" key="3">
    <citation type="submission" date="2025-09" db="UniProtKB">
        <authorList>
            <consortium name="Ensembl"/>
        </authorList>
    </citation>
    <scope>IDENTIFICATION</scope>
</reference>
<dbReference type="PANTHER" id="PTHR20963">
    <property type="entry name" value="MULTIPLE INOSITOL POLYPHOSPHATE PHOSPHATASE-RELATED"/>
    <property type="match status" value="1"/>
</dbReference>
<dbReference type="GO" id="GO:0005886">
    <property type="term" value="C:plasma membrane"/>
    <property type="evidence" value="ECO:0007669"/>
    <property type="project" value="UniProtKB-SubCell"/>
</dbReference>
<evidence type="ECO:0000313" key="27">
    <source>
        <dbReference type="Ensembl" id="ENSDCDP00010027271.1"/>
    </source>
</evidence>
<proteinExistence type="inferred from homology"/>
<dbReference type="EC" id="3.1.3.80" evidence="3"/>
<protein>
    <recommendedName>
        <fullName evidence="5">Multiple inositol polyphosphate phosphatase 1</fullName>
        <ecNumber evidence="4">3.1.3.62</ecNumber>
        <ecNumber evidence="3">3.1.3.80</ecNumber>
    </recommendedName>
    <alternativeName>
        <fullName evidence="11">2,3-bisphosphoglycerate 3-phosphatase</fullName>
    </alternativeName>
</protein>
<comment type="catalytic activity">
    <reaction evidence="24">
        <text>(2R)-2,3-bisphosphoglycerate + H2O = (2R)-2-phosphoglycerate + phosphate</text>
        <dbReference type="Rhea" id="RHEA:27381"/>
        <dbReference type="ChEBI" id="CHEBI:15377"/>
        <dbReference type="ChEBI" id="CHEBI:43474"/>
        <dbReference type="ChEBI" id="CHEBI:58248"/>
        <dbReference type="ChEBI" id="CHEBI:58289"/>
        <dbReference type="EC" id="3.1.3.80"/>
    </reaction>
    <physiologicalReaction direction="left-to-right" evidence="24">
        <dbReference type="Rhea" id="RHEA:27382"/>
    </physiologicalReaction>
</comment>
<name>A0AAY4C404_9TELE</name>
<dbReference type="GeneTree" id="ENSGT00390000018409"/>
<evidence type="ECO:0000256" key="2">
    <source>
        <dbReference type="ARBA" id="ARBA00008422"/>
    </source>
</evidence>
<comment type="subcellular location">
    <subcellularLocation>
        <location evidence="1">Cell membrane</location>
    </subcellularLocation>
</comment>
<evidence type="ECO:0000256" key="21">
    <source>
        <dbReference type="ARBA" id="ARBA00043762"/>
    </source>
</evidence>
<evidence type="ECO:0000256" key="1">
    <source>
        <dbReference type="ARBA" id="ARBA00004236"/>
    </source>
</evidence>
<comment type="catalytic activity">
    <reaction evidence="13">
        <text>1D-myo-inositol 1,2,4,5,6-pentakisphosphate + H2O = 1D-myo-inositol 1,2,5,6-tetrakisphosphate + phosphate</text>
        <dbReference type="Rhea" id="RHEA:77115"/>
        <dbReference type="ChEBI" id="CHEBI:15377"/>
        <dbReference type="ChEBI" id="CHEBI:43474"/>
        <dbReference type="ChEBI" id="CHEBI:57798"/>
        <dbReference type="ChEBI" id="CHEBI:195535"/>
        <dbReference type="EC" id="3.1.3.62"/>
    </reaction>
    <physiologicalReaction direction="left-to-right" evidence="13">
        <dbReference type="Rhea" id="RHEA:77116"/>
    </physiologicalReaction>
</comment>
<feature type="chain" id="PRO_5044283720" description="Multiple inositol polyphosphate phosphatase 1" evidence="26">
    <location>
        <begin position="23"/>
        <end position="437"/>
    </location>
</feature>
<evidence type="ECO:0000256" key="4">
    <source>
        <dbReference type="ARBA" id="ARBA00013040"/>
    </source>
</evidence>
<comment type="catalytic activity">
    <reaction evidence="14">
        <text>1D-myo-inositol 1,2-bisphosphate + H2O = 1D-myo-inositol 2-phosphate + phosphate</text>
        <dbReference type="Rhea" id="RHEA:77135"/>
        <dbReference type="ChEBI" id="CHEBI:15377"/>
        <dbReference type="ChEBI" id="CHEBI:43474"/>
        <dbReference type="ChEBI" id="CHEBI:84142"/>
        <dbReference type="ChEBI" id="CHEBI:195539"/>
        <dbReference type="EC" id="3.1.3.62"/>
    </reaction>
    <physiologicalReaction direction="left-to-right" evidence="14">
        <dbReference type="Rhea" id="RHEA:77136"/>
    </physiologicalReaction>
</comment>
<dbReference type="Ensembl" id="ENSDCDT00010033751.1">
    <property type="protein sequence ID" value="ENSDCDP00010027271.1"/>
    <property type="gene ID" value="ENSDCDG00010017286.1"/>
</dbReference>
<dbReference type="AlphaFoldDB" id="A0AAY4C404"/>
<evidence type="ECO:0000256" key="7">
    <source>
        <dbReference type="ARBA" id="ARBA00022729"/>
    </source>
</evidence>
<evidence type="ECO:0000256" key="25">
    <source>
        <dbReference type="PIRSR" id="PIRSR000894-2"/>
    </source>
</evidence>
<keyword evidence="25" id="KW-1015">Disulfide bond</keyword>
<dbReference type="InterPro" id="IPR016274">
    <property type="entry name" value="Histidine_acid_Pase_euk"/>
</dbReference>
<dbReference type="FunFam" id="3.40.50.1240:FF:000014">
    <property type="entry name" value="Multiple inositol polyphosphate phosphatase 1"/>
    <property type="match status" value="1"/>
</dbReference>
<organism evidence="27 28">
    <name type="scientific">Denticeps clupeoides</name>
    <name type="common">denticle herring</name>
    <dbReference type="NCBI Taxonomy" id="299321"/>
    <lineage>
        <taxon>Eukaryota</taxon>
        <taxon>Metazoa</taxon>
        <taxon>Chordata</taxon>
        <taxon>Craniata</taxon>
        <taxon>Vertebrata</taxon>
        <taxon>Euteleostomi</taxon>
        <taxon>Actinopterygii</taxon>
        <taxon>Neopterygii</taxon>
        <taxon>Teleostei</taxon>
        <taxon>Clupei</taxon>
        <taxon>Clupeiformes</taxon>
        <taxon>Denticipitoidei</taxon>
        <taxon>Denticipitidae</taxon>
        <taxon>Denticeps</taxon>
    </lineage>
</organism>
<comment type="catalytic activity">
    <reaction evidence="22">
        <text>1D-myo-inositol 2,3-bisphosphate + H2O = 1D-myo-inositol 2-phosphate + phosphate</text>
        <dbReference type="Rhea" id="RHEA:77139"/>
        <dbReference type="ChEBI" id="CHEBI:15377"/>
        <dbReference type="ChEBI" id="CHEBI:43474"/>
        <dbReference type="ChEBI" id="CHEBI:84142"/>
        <dbReference type="ChEBI" id="CHEBI:195538"/>
    </reaction>
    <physiologicalReaction direction="left-to-right" evidence="22">
        <dbReference type="Rhea" id="RHEA:77140"/>
    </physiologicalReaction>
</comment>
<evidence type="ECO:0000256" key="20">
    <source>
        <dbReference type="ARBA" id="ARBA00043757"/>
    </source>
</evidence>
<keyword evidence="10" id="KW-0325">Glycoprotein</keyword>
<feature type="disulfide bond" evidence="25">
    <location>
        <begin position="59"/>
        <end position="384"/>
    </location>
</feature>
<evidence type="ECO:0000256" key="10">
    <source>
        <dbReference type="ARBA" id="ARBA00023180"/>
    </source>
</evidence>
<evidence type="ECO:0000256" key="16">
    <source>
        <dbReference type="ARBA" id="ARBA00043733"/>
    </source>
</evidence>
<comment type="catalytic activity">
    <reaction evidence="18">
        <text>1D-myo-inositol hexakisphosphate + H2O = 1D-myo-inositol 1,2,3,5,6-pentakisphosphate + phosphate</text>
        <dbReference type="Rhea" id="RHEA:20960"/>
        <dbReference type="ChEBI" id="CHEBI:15377"/>
        <dbReference type="ChEBI" id="CHEBI:43474"/>
        <dbReference type="ChEBI" id="CHEBI:58130"/>
        <dbReference type="ChEBI" id="CHEBI:58747"/>
    </reaction>
    <physiologicalReaction direction="left-to-right" evidence="18">
        <dbReference type="Rhea" id="RHEA:20961"/>
    </physiologicalReaction>
</comment>
<evidence type="ECO:0000256" key="9">
    <source>
        <dbReference type="ARBA" id="ARBA00023136"/>
    </source>
</evidence>
<dbReference type="EC" id="3.1.3.62" evidence="4"/>
<dbReference type="GO" id="GO:0052745">
    <property type="term" value="F:inositol phosphate phosphatase activity"/>
    <property type="evidence" value="ECO:0007669"/>
    <property type="project" value="TreeGrafter"/>
</dbReference>
<evidence type="ECO:0000256" key="5">
    <source>
        <dbReference type="ARBA" id="ARBA00018097"/>
    </source>
</evidence>
<evidence type="ECO:0000256" key="17">
    <source>
        <dbReference type="ARBA" id="ARBA00043739"/>
    </source>
</evidence>
<reference evidence="27 28" key="1">
    <citation type="submission" date="2020-06" db="EMBL/GenBank/DDBJ databases">
        <authorList>
            <consortium name="Wellcome Sanger Institute Data Sharing"/>
        </authorList>
    </citation>
    <scope>NUCLEOTIDE SEQUENCE [LARGE SCALE GENOMIC DNA]</scope>
</reference>
<evidence type="ECO:0000256" key="15">
    <source>
        <dbReference type="ARBA" id="ARBA00043691"/>
    </source>
</evidence>
<dbReference type="PIRSF" id="PIRSF000894">
    <property type="entry name" value="Acid_phosphatase"/>
    <property type="match status" value="1"/>
</dbReference>
<comment type="similarity">
    <text evidence="2">Belongs to the histidine acid phosphatase family. MINPP1 subfamily.</text>
</comment>
<dbReference type="InterPro" id="IPR029033">
    <property type="entry name" value="His_PPase_superfam"/>
</dbReference>
<dbReference type="PANTHER" id="PTHR20963:SF41">
    <property type="entry name" value="MULTIPLE INOSITOL POLYPHOSPHATE PHOSPHATASE 1"/>
    <property type="match status" value="1"/>
</dbReference>
<dbReference type="GeneID" id="114796043"/>
<evidence type="ECO:0000313" key="28">
    <source>
        <dbReference type="Proteomes" id="UP000694580"/>
    </source>
</evidence>
<evidence type="ECO:0000256" key="24">
    <source>
        <dbReference type="ARBA" id="ARBA00043832"/>
    </source>
</evidence>
<accession>A0AAY4C404</accession>
<comment type="catalytic activity">
    <reaction evidence="21">
        <text>1D-myo-inositol 1,3,4,5,6-pentakisphosphate + H2O = 1D-myo-inositol 1,4,5,6-tetrakisphosphate + phosphate</text>
        <dbReference type="Rhea" id="RHEA:77143"/>
        <dbReference type="ChEBI" id="CHEBI:15377"/>
        <dbReference type="ChEBI" id="CHEBI:43474"/>
        <dbReference type="ChEBI" id="CHEBI:57627"/>
        <dbReference type="ChEBI" id="CHEBI:57733"/>
    </reaction>
    <physiologicalReaction direction="left-to-right" evidence="21">
        <dbReference type="Rhea" id="RHEA:77144"/>
    </physiologicalReaction>
</comment>
<dbReference type="GO" id="GO:0034417">
    <property type="term" value="F:bisphosphoglycerate 3-phosphatase activity"/>
    <property type="evidence" value="ECO:0007669"/>
    <property type="project" value="UniProtKB-EC"/>
</dbReference>
<evidence type="ECO:0000256" key="19">
    <source>
        <dbReference type="ARBA" id="ARBA00043747"/>
    </source>
</evidence>
<dbReference type="CDD" id="cd07061">
    <property type="entry name" value="HP_HAP_like"/>
    <property type="match status" value="1"/>
</dbReference>
<dbReference type="RefSeq" id="XP_028845711.1">
    <property type="nucleotide sequence ID" value="XM_028989878.1"/>
</dbReference>
<comment type="catalytic activity">
    <reaction evidence="16">
        <text>1D-myo-inositol 1,2,3-trisphosphate + H2O = 1D-myo-inositol 2,3-bisphosphate + phosphate</text>
        <dbReference type="Rhea" id="RHEA:77127"/>
        <dbReference type="ChEBI" id="CHEBI:15377"/>
        <dbReference type="ChEBI" id="CHEBI:43474"/>
        <dbReference type="ChEBI" id="CHEBI:195536"/>
        <dbReference type="ChEBI" id="CHEBI:195538"/>
    </reaction>
    <physiologicalReaction direction="left-to-right" evidence="16">
        <dbReference type="Rhea" id="RHEA:77128"/>
    </physiologicalReaction>
</comment>
<evidence type="ECO:0000256" key="12">
    <source>
        <dbReference type="ARBA" id="ARBA00043668"/>
    </source>
</evidence>
<comment type="catalytic activity">
    <reaction evidence="23">
        <text>1D-myo-inositol 1,4,5,6-tetrakisphosphate + H2O = 1D-myo-inositol 1,4,5-trisphosphate + phosphate</text>
        <dbReference type="Rhea" id="RHEA:77147"/>
        <dbReference type="ChEBI" id="CHEBI:15377"/>
        <dbReference type="ChEBI" id="CHEBI:43474"/>
        <dbReference type="ChEBI" id="CHEBI:57627"/>
        <dbReference type="ChEBI" id="CHEBI:203600"/>
    </reaction>
    <physiologicalReaction direction="left-to-right" evidence="23">
        <dbReference type="Rhea" id="RHEA:77148"/>
    </physiologicalReaction>
</comment>